<evidence type="ECO:0000256" key="1">
    <source>
        <dbReference type="SAM" id="MobiDB-lite"/>
    </source>
</evidence>
<protein>
    <recommendedName>
        <fullName evidence="5">DUF4232 domain-containing protein</fullName>
    </recommendedName>
</protein>
<accession>A0A5C1Y578</accession>
<gene>
    <name evidence="3" type="ORF">FLP23_03695</name>
</gene>
<dbReference type="EMBL" id="CP043504">
    <property type="protein sequence ID" value="QEO09193.1"/>
    <property type="molecule type" value="Genomic_DNA"/>
</dbReference>
<evidence type="ECO:0000256" key="2">
    <source>
        <dbReference type="SAM" id="Phobius"/>
    </source>
</evidence>
<dbReference type="Proteomes" id="UP000322159">
    <property type="component" value="Chromosome"/>
</dbReference>
<keyword evidence="4" id="KW-1185">Reference proteome</keyword>
<name>A0A5C1Y578_9MICO</name>
<dbReference type="AlphaFoldDB" id="A0A5C1Y578"/>
<keyword evidence="2" id="KW-0812">Transmembrane</keyword>
<sequence length="203" mass="21125">MSSEQPGRLPASVYRRRRVVVGLAVLAVIVVIVLLVIPRGGDDPDRAPGAGSSQTPSDDETTDGAAADPTAACDPAVIELTPVIDATEFPAGQNPLISMEITNTGAVPCTINVGTDAQRYDIVSGADPIWNSQDCQTSPTPQDQVLQPGVAVSTTPFPWDRTRSSADTCSADRPQVTAGGATYRLSVSLGDVTSASDVPFLLY</sequence>
<dbReference type="OrthoDB" id="5189092at2"/>
<organism evidence="3 4">
    <name type="scientific">Protaetiibacter larvae</name>
    <dbReference type="NCBI Taxonomy" id="2592654"/>
    <lineage>
        <taxon>Bacteria</taxon>
        <taxon>Bacillati</taxon>
        <taxon>Actinomycetota</taxon>
        <taxon>Actinomycetes</taxon>
        <taxon>Micrococcales</taxon>
        <taxon>Microbacteriaceae</taxon>
        <taxon>Protaetiibacter</taxon>
    </lineage>
</organism>
<evidence type="ECO:0000313" key="4">
    <source>
        <dbReference type="Proteomes" id="UP000322159"/>
    </source>
</evidence>
<feature type="transmembrane region" description="Helical" evidence="2">
    <location>
        <begin position="20"/>
        <end position="37"/>
    </location>
</feature>
<keyword evidence="2" id="KW-1133">Transmembrane helix</keyword>
<evidence type="ECO:0008006" key="5">
    <source>
        <dbReference type="Google" id="ProtNLM"/>
    </source>
</evidence>
<reference evidence="3 4" key="1">
    <citation type="submission" date="2019-09" db="EMBL/GenBank/DDBJ databases">
        <title>Genome sequencing of strain KACC 19322.</title>
        <authorList>
            <person name="Heo J."/>
            <person name="Kim S.-J."/>
            <person name="Kim J.-S."/>
            <person name="Hong S.-B."/>
            <person name="Kwon S.-W."/>
        </authorList>
    </citation>
    <scope>NUCLEOTIDE SEQUENCE [LARGE SCALE GENOMIC DNA]</scope>
    <source>
        <strain evidence="3 4">KACC 19322</strain>
    </source>
</reference>
<dbReference type="KEGG" id="lyk:FLP23_03695"/>
<proteinExistence type="predicted"/>
<keyword evidence="2" id="KW-0472">Membrane</keyword>
<feature type="region of interest" description="Disordered" evidence="1">
    <location>
        <begin position="42"/>
        <end position="69"/>
    </location>
</feature>
<evidence type="ECO:0000313" key="3">
    <source>
        <dbReference type="EMBL" id="QEO09193.1"/>
    </source>
</evidence>
<dbReference type="RefSeq" id="WP_149324623.1">
    <property type="nucleotide sequence ID" value="NZ_CP043504.1"/>
</dbReference>